<dbReference type="InterPro" id="IPR041664">
    <property type="entry name" value="AAA_16"/>
</dbReference>
<keyword evidence="3" id="KW-1185">Reference proteome</keyword>
<dbReference type="InterPro" id="IPR000792">
    <property type="entry name" value="Tscrpt_reg_LuxR_C"/>
</dbReference>
<dbReference type="InterPro" id="IPR011990">
    <property type="entry name" value="TPR-like_helical_dom_sf"/>
</dbReference>
<dbReference type="RefSeq" id="WP_147139631.1">
    <property type="nucleotide sequence ID" value="NZ_BAABIJ010000002.1"/>
</dbReference>
<accession>A0A562V3S1</accession>
<protein>
    <submittedName>
        <fullName evidence="2">ATP/maltotriose-dependent transcriptional regulator MalT</fullName>
    </submittedName>
</protein>
<dbReference type="GO" id="GO:0003677">
    <property type="term" value="F:DNA binding"/>
    <property type="evidence" value="ECO:0007669"/>
    <property type="project" value="InterPro"/>
</dbReference>
<dbReference type="InterPro" id="IPR036388">
    <property type="entry name" value="WH-like_DNA-bd_sf"/>
</dbReference>
<dbReference type="Gene3D" id="1.25.40.10">
    <property type="entry name" value="Tetratricopeptide repeat domain"/>
    <property type="match status" value="1"/>
</dbReference>
<dbReference type="Gene3D" id="1.10.10.10">
    <property type="entry name" value="Winged helix-like DNA-binding domain superfamily/Winged helix DNA-binding domain"/>
    <property type="match status" value="1"/>
</dbReference>
<dbReference type="AlphaFoldDB" id="A0A562V3S1"/>
<dbReference type="SUPFAM" id="SSF52540">
    <property type="entry name" value="P-loop containing nucleoside triphosphate hydrolases"/>
    <property type="match status" value="1"/>
</dbReference>
<comment type="caution">
    <text evidence="2">The sequence shown here is derived from an EMBL/GenBank/DDBJ whole genome shotgun (WGS) entry which is preliminary data.</text>
</comment>
<sequence length="893" mass="94983">MTSIDPLVPRVGLMRRIRRILAERHRVVVCGPAGVGKSVILEQTVPPGETALRAFPSADSVPLAGLAELFATVAPERIAALPPPRRNAVEVLLRTRDGDSDPTALRLGLRDLLTGLSADRPVWLVVDAADHCDPGTVDSLSQLLRHLPPERVRAVFAGREPGLAHRFGLPADQEVTVPFWSLAETSELLARFRLPSRIVAETHRASGGLPGSALRMTTASTGNVEAAPPAYLAEEQLATLSQRTRYTLLTAASALDPTVELLQRAGRTHARRDLVAAERLGLVHVDAAGRIVFHAEATVETLRDGASTRTASRAHRALAGVVADSVAAVRHLALAGDDAVSAARLDEAASEAIGRGDPLLAAELALLAADRTPASEDAAVVARLLVAARHASAAGRLGLVERAAKSVCRRATVPAQRMEALLAMINAVGQHFDGAQWAFAAAALETETEPALRAELLMWQCWRAYIRDGDVAGALALAEQASRVCGDAGEPQQRMQILTMKGRMQRSLGDVAAAESTLSEALEASDGPGTEIAASAQFAIARHRLFDDRLTEARDDFTVLLSEARRAGEFKGRIEVLRGLAEVEARLGDCRDARAHLDEALTLLADGDLSPAPVWYLSALVDVAAGDFESAVRAAGRGLRSAREERDVLFTARGLFATGVALSRGGDPAAAVPPLREAGEIETGTGTVDPSILLWRPELVEALAGSGEVEQARRELSRVRELVARMGLSNVIPRLDVAEAACLAASGETVSAVDRLAVATEGFARYGLRIDVGRSLLAAARLERRRRRRAVARRLLAEARRAFEECGAEGWAAVVDSERDRVDAVSGDRVDGLTPGEARLAELVADGASNQQAATALGVSVKTVEATLTRIYRKLGVQARVQLAGLRGRRTRV</sequence>
<dbReference type="PRINTS" id="PR00038">
    <property type="entry name" value="HTHLUXR"/>
</dbReference>
<dbReference type="PANTHER" id="PTHR47691">
    <property type="entry name" value="REGULATOR-RELATED"/>
    <property type="match status" value="1"/>
</dbReference>
<organism evidence="2 3">
    <name type="scientific">Stackebrandtia albiflava</name>
    <dbReference type="NCBI Taxonomy" id="406432"/>
    <lineage>
        <taxon>Bacteria</taxon>
        <taxon>Bacillati</taxon>
        <taxon>Actinomycetota</taxon>
        <taxon>Actinomycetes</taxon>
        <taxon>Glycomycetales</taxon>
        <taxon>Glycomycetaceae</taxon>
        <taxon>Stackebrandtia</taxon>
    </lineage>
</organism>
<evidence type="ECO:0000259" key="1">
    <source>
        <dbReference type="PROSITE" id="PS50043"/>
    </source>
</evidence>
<dbReference type="SUPFAM" id="SSF46894">
    <property type="entry name" value="C-terminal effector domain of the bipartite response regulators"/>
    <property type="match status" value="1"/>
</dbReference>
<dbReference type="EMBL" id="VLLL01000006">
    <property type="protein sequence ID" value="TWJ12478.1"/>
    <property type="molecule type" value="Genomic_DNA"/>
</dbReference>
<dbReference type="Pfam" id="PF00196">
    <property type="entry name" value="GerE"/>
    <property type="match status" value="1"/>
</dbReference>
<dbReference type="OrthoDB" id="3796539at2"/>
<dbReference type="InterPro" id="IPR016032">
    <property type="entry name" value="Sig_transdc_resp-reg_C-effctor"/>
</dbReference>
<reference evidence="2 3" key="1">
    <citation type="journal article" date="2013" name="Stand. Genomic Sci.">
        <title>Genomic Encyclopedia of Type Strains, Phase I: The one thousand microbial genomes (KMG-I) project.</title>
        <authorList>
            <person name="Kyrpides N.C."/>
            <person name="Woyke T."/>
            <person name="Eisen J.A."/>
            <person name="Garrity G."/>
            <person name="Lilburn T.G."/>
            <person name="Beck B.J."/>
            <person name="Whitman W.B."/>
            <person name="Hugenholtz P."/>
            <person name="Klenk H.P."/>
        </authorList>
    </citation>
    <scope>NUCLEOTIDE SEQUENCE [LARGE SCALE GENOMIC DNA]</scope>
    <source>
        <strain evidence="2 3">DSM 45044</strain>
    </source>
</reference>
<dbReference type="CDD" id="cd06170">
    <property type="entry name" value="LuxR_C_like"/>
    <property type="match status" value="1"/>
</dbReference>
<gene>
    <name evidence="2" type="ORF">LX16_3236</name>
</gene>
<dbReference type="SMART" id="SM00421">
    <property type="entry name" value="HTH_LUXR"/>
    <property type="match status" value="1"/>
</dbReference>
<evidence type="ECO:0000313" key="3">
    <source>
        <dbReference type="Proteomes" id="UP000321617"/>
    </source>
</evidence>
<evidence type="ECO:0000313" key="2">
    <source>
        <dbReference type="EMBL" id="TWJ12478.1"/>
    </source>
</evidence>
<name>A0A562V3S1_9ACTN</name>
<dbReference type="PROSITE" id="PS50043">
    <property type="entry name" value="HTH_LUXR_2"/>
    <property type="match status" value="1"/>
</dbReference>
<dbReference type="GO" id="GO:0006355">
    <property type="term" value="P:regulation of DNA-templated transcription"/>
    <property type="evidence" value="ECO:0007669"/>
    <property type="project" value="InterPro"/>
</dbReference>
<dbReference type="Pfam" id="PF13191">
    <property type="entry name" value="AAA_16"/>
    <property type="match status" value="1"/>
</dbReference>
<proteinExistence type="predicted"/>
<dbReference type="SUPFAM" id="SSF48452">
    <property type="entry name" value="TPR-like"/>
    <property type="match status" value="2"/>
</dbReference>
<feature type="domain" description="HTH luxR-type" evidence="1">
    <location>
        <begin position="826"/>
        <end position="892"/>
    </location>
</feature>
<dbReference type="InterPro" id="IPR027417">
    <property type="entry name" value="P-loop_NTPase"/>
</dbReference>
<dbReference type="Proteomes" id="UP000321617">
    <property type="component" value="Unassembled WGS sequence"/>
</dbReference>
<dbReference type="PANTHER" id="PTHR47691:SF3">
    <property type="entry name" value="HTH-TYPE TRANSCRIPTIONAL REGULATOR RV0890C-RELATED"/>
    <property type="match status" value="1"/>
</dbReference>